<sequence>MLEVFKRRWKPKRASSNNNYKGDTICNKNISDPVNDVTIEKLLSAPTSIRQIHPLEEEKTGLRAYSSDSVKRPTAPSCNGTLPGGDSPYLAPNICVEGGRIEFIKPSPEVQPPLPMTMTIPAPDYSSPPSYSLHDEKEDCIKECLEVRILELEESLDLERKAVQKERQINAKLQRQLSRAELAQRDTERERRLRRESEAKLRSTVAEAERYRAKLNNLQKEFSRMEDTVRSMLEYKSRCEQLKQAKASLVLSYENQIQQFQAALAKLSSENDRLKRQLRNLEATNNEEVQRTLLERLHTLERKNLDLMEEAERQRKQYEHYLDDIASQVVRALLAQKSLQEEIETLHARSKDLESQNQTLTSLLLRQMGHPATRRNAKSLANSTSNFVSLPSLETSKRPHSLDESQLKELEEALWSPIHRPHSLSLNITTPNLNHESKKDIESPESGNRDEGYSTMSSDMQGIVELPKKGLEEVKEASDETEIIDSTFADKRPLDFKKPDILFIPLSLSLNINSRHSYPPMKDFLPYHHIMRSFSDSHLCLKFTTSPSAPMVISFDTVWGNNKRSNLSVDDTISCDSFNDWWDTDYIQQWLRIDDTRSALQQRLSYNPNDIEDWSMEQDETDFRKKNQSTPNNLMLSLPSIQESSDYLEFMIDEDGEEEDQLWTAENKYFNESDAKSYWPNFSCSAISPVTNSWSSNDTNSDECGQMYNDFESNEGLSKRSSAVLSTDSGDSSVIGTDFTRDFYRLVKFESTKSLTSLSSKSQTNESQKSAERNISLPLTLDEEQILKSAFSVMVEQQQPNHQDPRFKETVLKSDFSTFKDKASPVASFSNIEMPRSSNTPQLFEPQIAGKRTEPILSTDAGVDALNSIRHDDSNNFISSGPSTACSGRLNSFQSFSLPKNSFCRRSPMFSKRKRPVSVEVLMNDSLLPNNSNSVGDKDLKADHSDLKNNPKVPKELEFSLDLKVLPRTNSDNFSDSSSDNGKVGIEFDDEEIDCLSEDSLSSFCLSDISLRHLRSDLTSRSSLNTVPEEEETEVASCDTATSLSSPGTVILSENRADTDASLCDQSRNKMVNFHPCSNSERPYANASTVPEPIVVKNGQRYSFNESASSKDVIDELNRMIRKGEELSDAESGKGEERKSASLDDACCCPTGWVHVERDIDFTDPKARANLLDVMLASRHSSSSAEDLSSCESEEERSEYHHLHRIHRSRCQRKVAIREPLKSSTREPLCGVLRQSMSVRPSIVGRDDFFVRYGEKEKDALSFFDFLETMSTTSISAASSCESSSGLGRKGGSKFLQNEQLNQPHVNKPHLSGSCATSYSDSE</sequence>
<feature type="compositionally biased region" description="Basic and acidic residues" evidence="1">
    <location>
        <begin position="936"/>
        <end position="951"/>
    </location>
</feature>
<feature type="compositionally biased region" description="Basic and acidic residues" evidence="1">
    <location>
        <begin position="435"/>
        <end position="452"/>
    </location>
</feature>
<feature type="region of interest" description="Disordered" evidence="1">
    <location>
        <begin position="1"/>
        <end position="20"/>
    </location>
</feature>
<evidence type="ECO:0000313" key="2">
    <source>
        <dbReference type="EMBL" id="CAH0776785.1"/>
    </source>
</evidence>
<feature type="compositionally biased region" description="Polar residues" evidence="1">
    <location>
        <begin position="1295"/>
        <end position="1305"/>
    </location>
</feature>
<feature type="compositionally biased region" description="Low complexity" evidence="1">
    <location>
        <begin position="1278"/>
        <end position="1287"/>
    </location>
</feature>
<keyword evidence="3" id="KW-1185">Reference proteome</keyword>
<protein>
    <recommendedName>
        <fullName evidence="4">Nck-associated protein 5</fullName>
    </recommendedName>
</protein>
<dbReference type="EMBL" id="OU963869">
    <property type="protein sequence ID" value="CAH0776785.1"/>
    <property type="molecule type" value="Genomic_DNA"/>
</dbReference>
<gene>
    <name evidence="2" type="ORF">BEMITA_LOCUS12825</name>
</gene>
<proteinExistence type="predicted"/>
<feature type="region of interest" description="Disordered" evidence="1">
    <location>
        <begin position="178"/>
        <end position="200"/>
    </location>
</feature>
<dbReference type="InterPro" id="IPR026163">
    <property type="entry name" value="Nckap5l"/>
</dbReference>
<organism evidence="2 3">
    <name type="scientific">Bemisia tabaci</name>
    <name type="common">Sweetpotato whitefly</name>
    <name type="synonym">Aleurodes tabaci</name>
    <dbReference type="NCBI Taxonomy" id="7038"/>
    <lineage>
        <taxon>Eukaryota</taxon>
        <taxon>Metazoa</taxon>
        <taxon>Ecdysozoa</taxon>
        <taxon>Arthropoda</taxon>
        <taxon>Hexapoda</taxon>
        <taxon>Insecta</taxon>
        <taxon>Pterygota</taxon>
        <taxon>Neoptera</taxon>
        <taxon>Paraneoptera</taxon>
        <taxon>Hemiptera</taxon>
        <taxon>Sternorrhyncha</taxon>
        <taxon>Aleyrodoidea</taxon>
        <taxon>Aleyrodidae</taxon>
        <taxon>Aleyrodinae</taxon>
        <taxon>Bemisia</taxon>
    </lineage>
</organism>
<evidence type="ECO:0000256" key="1">
    <source>
        <dbReference type="SAM" id="MobiDB-lite"/>
    </source>
</evidence>
<reference evidence="2" key="1">
    <citation type="submission" date="2021-12" db="EMBL/GenBank/DDBJ databases">
        <authorList>
            <person name="King R."/>
        </authorList>
    </citation>
    <scope>NUCLEOTIDE SEQUENCE</scope>
</reference>
<feature type="region of interest" description="Disordered" evidence="1">
    <location>
        <begin position="1278"/>
        <end position="1323"/>
    </location>
</feature>
<evidence type="ECO:0008006" key="4">
    <source>
        <dbReference type="Google" id="ProtNLM"/>
    </source>
</evidence>
<dbReference type="Proteomes" id="UP001152759">
    <property type="component" value="Chromosome 8"/>
</dbReference>
<feature type="compositionally biased region" description="Polar residues" evidence="1">
    <location>
        <begin position="425"/>
        <end position="434"/>
    </location>
</feature>
<feature type="region of interest" description="Disordered" evidence="1">
    <location>
        <begin position="425"/>
        <end position="456"/>
    </location>
</feature>
<evidence type="ECO:0000313" key="3">
    <source>
        <dbReference type="Proteomes" id="UP001152759"/>
    </source>
</evidence>
<name>A0A9P0CHG1_BEMTA</name>
<feature type="compositionally biased region" description="Basic and acidic residues" evidence="1">
    <location>
        <begin position="182"/>
        <end position="200"/>
    </location>
</feature>
<feature type="region of interest" description="Disordered" evidence="1">
    <location>
        <begin position="930"/>
        <end position="951"/>
    </location>
</feature>
<feature type="compositionally biased region" description="Polar residues" evidence="1">
    <location>
        <begin position="1314"/>
        <end position="1323"/>
    </location>
</feature>
<dbReference type="PANTHER" id="PTHR21740:SF8">
    <property type="entry name" value="NCK-ASSOCIATED PROTEIN 5"/>
    <property type="match status" value="1"/>
</dbReference>
<dbReference type="KEGG" id="btab:109032592"/>
<feature type="region of interest" description="Disordered" evidence="1">
    <location>
        <begin position="63"/>
        <end position="83"/>
    </location>
</feature>
<accession>A0A9P0CHG1</accession>
<dbReference type="PANTHER" id="PTHR21740">
    <property type="entry name" value="NCK-ASSOCIATED PROTEIN 5"/>
    <property type="match status" value="1"/>
</dbReference>